<comment type="caution">
    <text evidence="2">The sequence shown here is derived from an EMBL/GenBank/DDBJ whole genome shotgun (WGS) entry which is preliminary data.</text>
</comment>
<evidence type="ECO:0000313" key="3">
    <source>
        <dbReference type="Proteomes" id="UP000675781"/>
    </source>
</evidence>
<proteinExistence type="predicted"/>
<dbReference type="Gene3D" id="6.10.250.330">
    <property type="match status" value="1"/>
</dbReference>
<dbReference type="EMBL" id="JAGSOG010000037">
    <property type="protein sequence ID" value="MBR7833683.1"/>
    <property type="molecule type" value="Genomic_DNA"/>
</dbReference>
<dbReference type="RefSeq" id="WP_212528202.1">
    <property type="nucleotide sequence ID" value="NZ_JAGSOG010000037.1"/>
</dbReference>
<accession>A0A941IR85</accession>
<name>A0A941IR85_9ACTN</name>
<dbReference type="AlphaFoldDB" id="A0A941IR85"/>
<dbReference type="Proteomes" id="UP000675781">
    <property type="component" value="Unassembled WGS sequence"/>
</dbReference>
<organism evidence="2 3">
    <name type="scientific">Actinospica durhamensis</name>
    <dbReference type="NCBI Taxonomy" id="1508375"/>
    <lineage>
        <taxon>Bacteria</taxon>
        <taxon>Bacillati</taxon>
        <taxon>Actinomycetota</taxon>
        <taxon>Actinomycetes</taxon>
        <taxon>Catenulisporales</taxon>
        <taxon>Actinospicaceae</taxon>
        <taxon>Actinospica</taxon>
    </lineage>
</organism>
<protein>
    <submittedName>
        <fullName evidence="2">Uncharacterized protein</fullName>
    </submittedName>
</protein>
<feature type="region of interest" description="Disordered" evidence="1">
    <location>
        <begin position="1"/>
        <end position="28"/>
    </location>
</feature>
<sequence>MSDVGTAESARAGTREPRVSAPTDVDEPVDETAHLLRSPADARRLLAAIERLENDPDAASAPV</sequence>
<keyword evidence="3" id="KW-1185">Reference proteome</keyword>
<gene>
    <name evidence="2" type="ORF">KDL01_10435</name>
</gene>
<reference evidence="2" key="1">
    <citation type="submission" date="2021-04" db="EMBL/GenBank/DDBJ databases">
        <title>Genome based classification of Actinospica acidithermotolerans sp. nov., an actinobacterium isolated from an Indonesian hot spring.</title>
        <authorList>
            <person name="Kusuma A.B."/>
            <person name="Putra K.E."/>
            <person name="Nafisah S."/>
            <person name="Loh J."/>
            <person name="Nouioui I."/>
            <person name="Goodfellow M."/>
        </authorList>
    </citation>
    <scope>NUCLEOTIDE SEQUENCE</scope>
    <source>
        <strain evidence="2">CSCA 57</strain>
    </source>
</reference>
<evidence type="ECO:0000256" key="1">
    <source>
        <dbReference type="SAM" id="MobiDB-lite"/>
    </source>
</evidence>
<evidence type="ECO:0000313" key="2">
    <source>
        <dbReference type="EMBL" id="MBR7833683.1"/>
    </source>
</evidence>